<gene>
    <name evidence="3" type="ORF">I5776_09400</name>
</gene>
<dbReference type="Pfam" id="PF13690">
    <property type="entry name" value="CheX"/>
    <property type="match status" value="1"/>
</dbReference>
<dbReference type="Proteomes" id="UP000595691">
    <property type="component" value="Chromosome"/>
</dbReference>
<dbReference type="RefSeq" id="WP_202780350.1">
    <property type="nucleotide sequence ID" value="NZ_CP065425.1"/>
</dbReference>
<dbReference type="InterPro" id="IPR028051">
    <property type="entry name" value="CheX-like_dom"/>
</dbReference>
<dbReference type="Gene3D" id="3.40.1550.10">
    <property type="entry name" value="CheC-like"/>
    <property type="match status" value="1"/>
</dbReference>
<evidence type="ECO:0000256" key="1">
    <source>
        <dbReference type="ARBA" id="ARBA00022500"/>
    </source>
</evidence>
<accession>A0ABX7E6Z4</accession>
<sequence>MSASKIVTEVLNSTIDSLKSVLPISLLIDSPKLYNASFTGHSIGVLVGITGDIKGRILIDGEYDLFSKIGEKMFGMPIQAEMIESFSGELGNMIAGNMSTNISQKGFVIDITPPTVIIGHSSFSGFDKALCLPVQLEQIGELNLLLMLEK</sequence>
<proteinExistence type="predicted"/>
<keyword evidence="1" id="KW-0145">Chemotaxis</keyword>
<evidence type="ECO:0000259" key="2">
    <source>
        <dbReference type="Pfam" id="PF13690"/>
    </source>
</evidence>
<evidence type="ECO:0000313" key="4">
    <source>
        <dbReference type="Proteomes" id="UP000595691"/>
    </source>
</evidence>
<evidence type="ECO:0000313" key="3">
    <source>
        <dbReference type="EMBL" id="QQZ11075.1"/>
    </source>
</evidence>
<dbReference type="EMBL" id="CP065425">
    <property type="protein sequence ID" value="QQZ11075.1"/>
    <property type="molecule type" value="Genomic_DNA"/>
</dbReference>
<dbReference type="InterPro" id="IPR028976">
    <property type="entry name" value="CheC-like_sf"/>
</dbReference>
<reference evidence="3 4" key="1">
    <citation type="submission" date="2020-11" db="EMBL/GenBank/DDBJ databases">
        <title>Taxonomic evaluation of the Bacillus sporothermodurans group of bacteria based on whole genome sequences.</title>
        <authorList>
            <person name="Fiedler G."/>
            <person name="Herbstmann A.-D."/>
            <person name="Doll E."/>
            <person name="Wenning M."/>
            <person name="Brinks E."/>
            <person name="Kabisch J."/>
            <person name="Breitenwieser F."/>
            <person name="Lappann M."/>
            <person name="Boehnlein C."/>
            <person name="Franz C."/>
        </authorList>
    </citation>
    <scope>NUCLEOTIDE SEQUENCE [LARGE SCALE GENOMIC DNA]</scope>
    <source>
        <strain evidence="3 4">JCM 19841</strain>
    </source>
</reference>
<organism evidence="3 4">
    <name type="scientific">Heyndrickxia vini</name>
    <dbReference type="NCBI Taxonomy" id="1476025"/>
    <lineage>
        <taxon>Bacteria</taxon>
        <taxon>Bacillati</taxon>
        <taxon>Bacillota</taxon>
        <taxon>Bacilli</taxon>
        <taxon>Bacillales</taxon>
        <taxon>Bacillaceae</taxon>
        <taxon>Heyndrickxia</taxon>
    </lineage>
</organism>
<keyword evidence="4" id="KW-1185">Reference proteome</keyword>
<dbReference type="SUPFAM" id="SSF103039">
    <property type="entry name" value="CheC-like"/>
    <property type="match status" value="1"/>
</dbReference>
<dbReference type="InterPro" id="IPR038756">
    <property type="entry name" value="CheX-like"/>
</dbReference>
<feature type="domain" description="Chemotaxis phosphatase CheX-like" evidence="2">
    <location>
        <begin position="44"/>
        <end position="120"/>
    </location>
</feature>
<name>A0ABX7E6Z4_9BACI</name>
<protein>
    <submittedName>
        <fullName evidence="3">Chemotaxis protein CheX</fullName>
    </submittedName>
</protein>
<dbReference type="PANTHER" id="PTHR39452:SF1">
    <property type="entry name" value="CHEY-P PHOSPHATASE CHEX"/>
    <property type="match status" value="1"/>
</dbReference>
<dbReference type="CDD" id="cd17906">
    <property type="entry name" value="CheX"/>
    <property type="match status" value="1"/>
</dbReference>
<dbReference type="PANTHER" id="PTHR39452">
    <property type="entry name" value="CHEY-P PHOSPHATASE CHEX"/>
    <property type="match status" value="1"/>
</dbReference>